<dbReference type="AlphaFoldDB" id="A0A0H5QCI2"/>
<geneLocation type="plasmid" evidence="1">
    <name>pRGRH0076</name>
</geneLocation>
<keyword evidence="1" id="KW-0614">Plasmid</keyword>
<accession>A0A0H5QCI2</accession>
<proteinExistence type="predicted"/>
<reference evidence="1" key="1">
    <citation type="submission" date="2015-06" db="EMBL/GenBank/DDBJ databases">
        <authorList>
            <person name="Joergensen T."/>
        </authorList>
    </citation>
    <scope>NUCLEOTIDE SEQUENCE</scope>
    <source>
        <plasmid evidence="1">pRGRH0076</plasmid>
    </source>
</reference>
<protein>
    <submittedName>
        <fullName evidence="1">Uncharacterized protein</fullName>
    </submittedName>
</protein>
<name>A0A0H5QCI2_9ZZZZ</name>
<reference evidence="1" key="2">
    <citation type="submission" date="2015-07" db="EMBL/GenBank/DDBJ databases">
        <title>Plasmids, circular viruses and viroids from rat gut.</title>
        <authorList>
            <person name="Jorgensen T.J."/>
            <person name="Hansen M.A."/>
            <person name="Xu Z."/>
            <person name="Tabak M.A."/>
            <person name="Sorensen S.J."/>
            <person name="Hansen L.H."/>
        </authorList>
    </citation>
    <scope>NUCLEOTIDE SEQUENCE</scope>
    <source>
        <plasmid evidence="1">pRGRH0076</plasmid>
    </source>
</reference>
<evidence type="ECO:0000313" key="1">
    <source>
        <dbReference type="EMBL" id="CRY93832.1"/>
    </source>
</evidence>
<dbReference type="EMBL" id="LN852767">
    <property type="protein sequence ID" value="CRY93832.1"/>
    <property type="molecule type" value="Genomic_DNA"/>
</dbReference>
<organism evidence="1">
    <name type="scientific">uncultured prokaryote</name>
    <dbReference type="NCBI Taxonomy" id="198431"/>
    <lineage>
        <taxon>unclassified sequences</taxon>
        <taxon>environmental samples</taxon>
    </lineage>
</organism>
<sequence length="102" mass="11721">MILENLYRRVEEAAENKSPLHLDYEEAAELRVQTITSPTGIHILITNLYWRDEDNNIYQAILEPAIGKYGAGLFVCGNWTLDGFSSGQTNMFRKNLRYHTSI</sequence>